<dbReference type="HOGENOM" id="CLU_003886_2_0_1"/>
<dbReference type="GO" id="GO:0005829">
    <property type="term" value="C:cytosol"/>
    <property type="evidence" value="ECO:0007669"/>
    <property type="project" value="TreeGrafter"/>
</dbReference>
<sequence length="1077" mass="121395">MNAARKSIARGIVVETVSPTELLQVLNGACSPDQAQIMASGDRLKQMLDMFGIFDSLQDVATQRELPLPIRQQAIIQFTRAAPNHWKSRKLLSDDQRIRIRRRSMVFLDEEDDSIANFNKLSVSKIARQDYPNNWPTLLNDLLNVIDSNLQKRYSSILEDLQNTLVLRRSLQLLNAILKEFAGMKMLNGIKTMGNIAEQLRFVLYGYYSRMASTFTATTLTPQTIDSQRIFDDILLSHLVYKCIVKMAVWIWNRMDKLSLEERQSYQSWLEDLFRNTAVQIKSLTELRKTIVISLGDGLPNQSSRTIKALTKHIRSMGKFFRRMQQLSHQRFVLLPTCGDIILYLWSQVVEATSGPQELIGDSDEVAYPLVFLVQGMVLFKDNLAQWSEVRKSGVHNINSLSQDFVENAVRLLVTRFMPLNSTDLENWMADPEEWANTEGKEDDQWEFEIRPCSERVLVQLSNQFPRFVIPLLQTTFQQVARKSNLSSFCSLRLLFASIAQPPTDLASVVQKEALYCAIGRCAIRMKDAIPFDEWLEHTLVIEARDTNPNYPILKRRIAWLIGKWVSESCTSPNNPQIWATLMHLLQDRGTGSDAVVRFTAATALRECIDTIDFSPNVFAPFLPTATSELVRLIGEAETLESKRRVDATLNTVIERSDSHITPFMAIIAEPLPHLWTTAGEDWLLKGSLLVTVTKLVEAVKSESTTLGGIVVPLIRESLSPEGTAHLDEDGLALWLSALRNTITISAVNGAPALKDIFPRAITLLASNLDLLGKITSIIESYFLLDAPDILKSHATELFQAFLAALKSDAVTLNMKDMIISLSLLVQVSPPALWGEAMHTSGLFNHLLMNLVEGEGNSLFLAEHIYLFSRMVVADRQLFLQLISAASATTSQKEAYLYNGLLDQWWGKFDNMSEARHRKLAAMGIASLVSTGRPEVLERLSGEIFNIWLDVFGEVKEALAEATIPEDSEWVASHLVSRQFRNVIPSLPLASPTSLKRYWELDEPLGAYYQGSEGTPEYERRKVVYECDPVRTTQLNVYVSARLREAEGICGPGLFESFLKTTDPTVLKQIQDALLQT</sequence>
<dbReference type="Proteomes" id="UP000054477">
    <property type="component" value="Unassembled WGS sequence"/>
</dbReference>
<feature type="domain" description="Importin N-terminal" evidence="5">
    <location>
        <begin position="40"/>
        <end position="110"/>
    </location>
</feature>
<keyword evidence="3" id="KW-0813">Transport</keyword>
<dbReference type="OrthoDB" id="361693at2759"/>
<dbReference type="PROSITE" id="PS50166">
    <property type="entry name" value="IMPORTIN_B_NT"/>
    <property type="match status" value="1"/>
</dbReference>
<dbReference type="EMBL" id="KN838542">
    <property type="protein sequence ID" value="KIK08350.1"/>
    <property type="molecule type" value="Genomic_DNA"/>
</dbReference>
<dbReference type="SUPFAM" id="SSF48371">
    <property type="entry name" value="ARM repeat"/>
    <property type="match status" value="1"/>
</dbReference>
<dbReference type="InterPro" id="IPR016024">
    <property type="entry name" value="ARM-type_fold"/>
</dbReference>
<evidence type="ECO:0000313" key="6">
    <source>
        <dbReference type="EMBL" id="KIK08350.1"/>
    </source>
</evidence>
<dbReference type="STRING" id="1095629.A0A0C9X7Z2"/>
<evidence type="ECO:0000256" key="2">
    <source>
        <dbReference type="ARBA" id="ARBA00007991"/>
    </source>
</evidence>
<dbReference type="AlphaFoldDB" id="A0A0C9X7Z2"/>
<reference evidence="6 7" key="1">
    <citation type="submission" date="2014-04" db="EMBL/GenBank/DDBJ databases">
        <authorList>
            <consortium name="DOE Joint Genome Institute"/>
            <person name="Kuo A."/>
            <person name="Kohler A."/>
            <person name="Nagy L.G."/>
            <person name="Floudas D."/>
            <person name="Copeland A."/>
            <person name="Barry K.W."/>
            <person name="Cichocki N."/>
            <person name="Veneault-Fourrey C."/>
            <person name="LaButti K."/>
            <person name="Lindquist E.A."/>
            <person name="Lipzen A."/>
            <person name="Lundell T."/>
            <person name="Morin E."/>
            <person name="Murat C."/>
            <person name="Sun H."/>
            <person name="Tunlid A."/>
            <person name="Henrissat B."/>
            <person name="Grigoriev I.V."/>
            <person name="Hibbett D.S."/>
            <person name="Martin F."/>
            <person name="Nordberg H.P."/>
            <person name="Cantor M.N."/>
            <person name="Hua S.X."/>
        </authorList>
    </citation>
    <scope>NUCLEOTIDE SEQUENCE [LARGE SCALE GENOMIC DNA]</scope>
    <source>
        <strain evidence="6 7">LaAM-08-1</strain>
    </source>
</reference>
<comment type="similarity">
    <text evidence="2">Belongs to the importin beta family.</text>
</comment>
<comment type="subcellular location">
    <subcellularLocation>
        <location evidence="1">Nucleus</location>
    </subcellularLocation>
</comment>
<dbReference type="GO" id="GO:0005635">
    <property type="term" value="C:nuclear envelope"/>
    <property type="evidence" value="ECO:0007669"/>
    <property type="project" value="TreeGrafter"/>
</dbReference>
<dbReference type="InterPro" id="IPR058669">
    <property type="entry name" value="TPR_IPO7/11-like"/>
</dbReference>
<dbReference type="PANTHER" id="PTHR10997:SF7">
    <property type="entry name" value="IMPORTIN-11"/>
    <property type="match status" value="1"/>
</dbReference>
<evidence type="ECO:0000256" key="3">
    <source>
        <dbReference type="ARBA" id="ARBA00022448"/>
    </source>
</evidence>
<keyword evidence="4" id="KW-0539">Nucleus</keyword>
<dbReference type="Gene3D" id="1.25.10.10">
    <property type="entry name" value="Leucine-rich Repeat Variant"/>
    <property type="match status" value="1"/>
</dbReference>
<protein>
    <recommendedName>
        <fullName evidence="5">Importin N-terminal domain-containing protein</fullName>
    </recommendedName>
</protein>
<organism evidence="6 7">
    <name type="scientific">Laccaria amethystina LaAM-08-1</name>
    <dbReference type="NCBI Taxonomy" id="1095629"/>
    <lineage>
        <taxon>Eukaryota</taxon>
        <taxon>Fungi</taxon>
        <taxon>Dikarya</taxon>
        <taxon>Basidiomycota</taxon>
        <taxon>Agaricomycotina</taxon>
        <taxon>Agaricomycetes</taxon>
        <taxon>Agaricomycetidae</taxon>
        <taxon>Agaricales</taxon>
        <taxon>Agaricineae</taxon>
        <taxon>Hydnangiaceae</taxon>
        <taxon>Laccaria</taxon>
    </lineage>
</organism>
<dbReference type="Pfam" id="PF25758">
    <property type="entry name" value="TPR_IPO11"/>
    <property type="match status" value="1"/>
</dbReference>
<evidence type="ECO:0000313" key="7">
    <source>
        <dbReference type="Proteomes" id="UP000054477"/>
    </source>
</evidence>
<dbReference type="PANTHER" id="PTHR10997">
    <property type="entry name" value="IMPORTIN-7, 8, 11"/>
    <property type="match status" value="1"/>
</dbReference>
<dbReference type="GO" id="GO:0006606">
    <property type="term" value="P:protein import into nucleus"/>
    <property type="evidence" value="ECO:0007669"/>
    <property type="project" value="TreeGrafter"/>
</dbReference>
<gene>
    <name evidence="6" type="ORF">K443DRAFT_84747</name>
</gene>
<accession>A0A0C9X7Z2</accession>
<keyword evidence="7" id="KW-1185">Reference proteome</keyword>
<evidence type="ECO:0000256" key="1">
    <source>
        <dbReference type="ARBA" id="ARBA00004123"/>
    </source>
</evidence>
<evidence type="ECO:0000256" key="4">
    <source>
        <dbReference type="ARBA" id="ARBA00023242"/>
    </source>
</evidence>
<dbReference type="InterPro" id="IPR011989">
    <property type="entry name" value="ARM-like"/>
</dbReference>
<dbReference type="GO" id="GO:0031267">
    <property type="term" value="F:small GTPase binding"/>
    <property type="evidence" value="ECO:0007669"/>
    <property type="project" value="InterPro"/>
</dbReference>
<dbReference type="InterPro" id="IPR001494">
    <property type="entry name" value="Importin-beta_N"/>
</dbReference>
<proteinExistence type="inferred from homology"/>
<name>A0A0C9X7Z2_9AGAR</name>
<reference evidence="7" key="2">
    <citation type="submission" date="2015-01" db="EMBL/GenBank/DDBJ databases">
        <title>Evolutionary Origins and Diversification of the Mycorrhizal Mutualists.</title>
        <authorList>
            <consortium name="DOE Joint Genome Institute"/>
            <consortium name="Mycorrhizal Genomics Consortium"/>
            <person name="Kohler A."/>
            <person name="Kuo A."/>
            <person name="Nagy L.G."/>
            <person name="Floudas D."/>
            <person name="Copeland A."/>
            <person name="Barry K.W."/>
            <person name="Cichocki N."/>
            <person name="Veneault-Fourrey C."/>
            <person name="LaButti K."/>
            <person name="Lindquist E.A."/>
            <person name="Lipzen A."/>
            <person name="Lundell T."/>
            <person name="Morin E."/>
            <person name="Murat C."/>
            <person name="Riley R."/>
            <person name="Ohm R."/>
            <person name="Sun H."/>
            <person name="Tunlid A."/>
            <person name="Henrissat B."/>
            <person name="Grigoriev I.V."/>
            <person name="Hibbett D.S."/>
            <person name="Martin F."/>
        </authorList>
    </citation>
    <scope>NUCLEOTIDE SEQUENCE [LARGE SCALE GENOMIC DNA]</scope>
    <source>
        <strain evidence="7">LaAM-08-1</strain>
    </source>
</reference>
<evidence type="ECO:0000259" key="5">
    <source>
        <dbReference type="PROSITE" id="PS50166"/>
    </source>
</evidence>